<sequence>MSLYGIRNLIGLSRPTLAAHRLVHKAFKSTARFPYIQKNFRGDHISIEGSDEFINISLPYKKPSSHIVFRIRRHGSFTPRGQVRFASSVGDISRSDSLKSLHHNLSTVWEHIKKGKEAHNNFIASVGTYVAEKDSGESIKTADKNSKTTLEHTEGSKTQSIQNSKTSSSEFPGLAKSSEISPTSPPKKRKTLYHHYLQDSTLRAKLKTQNPAMSDNELFKLSIFKWNQMSLAEREQYKESRGLTEDDLPIKGSRRTLYHHYFLPQMMKLLKRIYPDKAGKEVRRMADKMWRNMTYKQKFQFRNSRNLNDLNINVSWIA</sequence>
<keyword evidence="3" id="KW-1185">Reference proteome</keyword>
<dbReference type="EMBL" id="JAEUBG010002873">
    <property type="protein sequence ID" value="KAH3683914.1"/>
    <property type="molecule type" value="Genomic_DNA"/>
</dbReference>
<gene>
    <name evidence="2" type="ORF">WICPIJ_005114</name>
</gene>
<evidence type="ECO:0000256" key="1">
    <source>
        <dbReference type="SAM" id="MobiDB-lite"/>
    </source>
</evidence>
<dbReference type="InterPro" id="IPR036910">
    <property type="entry name" value="HMG_box_dom_sf"/>
</dbReference>
<dbReference type="SUPFAM" id="SSF47095">
    <property type="entry name" value="HMG-box"/>
    <property type="match status" value="2"/>
</dbReference>
<organism evidence="2 3">
    <name type="scientific">Wickerhamomyces pijperi</name>
    <name type="common">Yeast</name>
    <name type="synonym">Pichia pijperi</name>
    <dbReference type="NCBI Taxonomy" id="599730"/>
    <lineage>
        <taxon>Eukaryota</taxon>
        <taxon>Fungi</taxon>
        <taxon>Dikarya</taxon>
        <taxon>Ascomycota</taxon>
        <taxon>Saccharomycotina</taxon>
        <taxon>Saccharomycetes</taxon>
        <taxon>Phaffomycetales</taxon>
        <taxon>Wickerhamomycetaceae</taxon>
        <taxon>Wickerhamomyces</taxon>
    </lineage>
</organism>
<dbReference type="Proteomes" id="UP000774326">
    <property type="component" value="Unassembled WGS sequence"/>
</dbReference>
<evidence type="ECO:0008006" key="4">
    <source>
        <dbReference type="Google" id="ProtNLM"/>
    </source>
</evidence>
<evidence type="ECO:0000313" key="3">
    <source>
        <dbReference type="Proteomes" id="UP000774326"/>
    </source>
</evidence>
<feature type="region of interest" description="Disordered" evidence="1">
    <location>
        <begin position="134"/>
        <end position="189"/>
    </location>
</feature>
<accession>A0A9P8TM90</accession>
<feature type="compositionally biased region" description="Basic and acidic residues" evidence="1">
    <location>
        <begin position="134"/>
        <end position="155"/>
    </location>
</feature>
<comment type="caution">
    <text evidence="2">The sequence shown here is derived from an EMBL/GenBank/DDBJ whole genome shotgun (WGS) entry which is preliminary data.</text>
</comment>
<reference evidence="2" key="2">
    <citation type="submission" date="2021-01" db="EMBL/GenBank/DDBJ databases">
        <authorList>
            <person name="Schikora-Tamarit M.A."/>
        </authorList>
    </citation>
    <scope>NUCLEOTIDE SEQUENCE</scope>
    <source>
        <strain evidence="2">CBS2887</strain>
    </source>
</reference>
<name>A0A9P8TM90_WICPI</name>
<dbReference type="Gene3D" id="1.10.30.10">
    <property type="entry name" value="High mobility group box domain"/>
    <property type="match status" value="1"/>
</dbReference>
<evidence type="ECO:0000313" key="2">
    <source>
        <dbReference type="EMBL" id="KAH3683914.1"/>
    </source>
</evidence>
<protein>
    <recommendedName>
        <fullName evidence="4">HMG box domain-containing protein</fullName>
    </recommendedName>
</protein>
<reference evidence="2" key="1">
    <citation type="journal article" date="2021" name="Open Biol.">
        <title>Shared evolutionary footprints suggest mitochondrial oxidative damage underlies multiple complex I losses in fungi.</title>
        <authorList>
            <person name="Schikora-Tamarit M.A."/>
            <person name="Marcet-Houben M."/>
            <person name="Nosek J."/>
            <person name="Gabaldon T."/>
        </authorList>
    </citation>
    <scope>NUCLEOTIDE SEQUENCE</scope>
    <source>
        <strain evidence="2">CBS2887</strain>
    </source>
</reference>
<dbReference type="AlphaFoldDB" id="A0A9P8TM90"/>
<proteinExistence type="predicted"/>
<feature type="compositionally biased region" description="Polar residues" evidence="1">
    <location>
        <begin position="156"/>
        <end position="170"/>
    </location>
</feature>